<dbReference type="Proteomes" id="UP000032458">
    <property type="component" value="Unassembled WGS sequence"/>
</dbReference>
<keyword evidence="2" id="KW-1185">Reference proteome</keyword>
<gene>
    <name evidence="1" type="ORF">SNA_08945</name>
</gene>
<dbReference type="EMBL" id="JRKI01000010">
    <property type="protein sequence ID" value="KIZ18137.1"/>
    <property type="molecule type" value="Genomic_DNA"/>
</dbReference>
<protein>
    <submittedName>
        <fullName evidence="1">Uncharacterized protein</fullName>
    </submittedName>
</protein>
<evidence type="ECO:0000313" key="1">
    <source>
        <dbReference type="EMBL" id="KIZ18137.1"/>
    </source>
</evidence>
<dbReference type="AlphaFoldDB" id="A0A0D7CRV1"/>
<accession>A0A0D7CRV1</accession>
<dbReference type="PATRIC" id="fig|1240678.4.peg.1870"/>
<name>A0A0D7CRV1_9ACTN</name>
<reference evidence="1 2" key="1">
    <citation type="submission" date="2014-09" db="EMBL/GenBank/DDBJ databases">
        <title>Draft genome sequence of Streptomyces natalensis ATCC 27448, producer of the antifungal pimaricin.</title>
        <authorList>
            <person name="Mendes M.V."/>
            <person name="Beites T."/>
            <person name="Pires S."/>
            <person name="Santos C.L."/>
            <person name="Moradas-Ferreira P."/>
        </authorList>
    </citation>
    <scope>NUCLEOTIDE SEQUENCE [LARGE SCALE GENOMIC DNA]</scope>
    <source>
        <strain evidence="1 2">ATCC 27448</strain>
    </source>
</reference>
<dbReference type="RefSeq" id="WP_030072397.1">
    <property type="nucleotide sequence ID" value="NZ_JRKI01000010.1"/>
</dbReference>
<proteinExistence type="predicted"/>
<comment type="caution">
    <text evidence="1">The sequence shown here is derived from an EMBL/GenBank/DDBJ whole genome shotgun (WGS) entry which is preliminary data.</text>
</comment>
<sequence>MLELFLAVLVELLGVPVTAVRVPETDTGDEGGADAGYDDTVCGLEVALTDVSSVEPPRAAPEQQGIADDG</sequence>
<evidence type="ECO:0000313" key="2">
    <source>
        <dbReference type="Proteomes" id="UP000032458"/>
    </source>
</evidence>
<organism evidence="1 2">
    <name type="scientific">Streptomyces natalensis ATCC 27448</name>
    <dbReference type="NCBI Taxonomy" id="1240678"/>
    <lineage>
        <taxon>Bacteria</taxon>
        <taxon>Bacillati</taxon>
        <taxon>Actinomycetota</taxon>
        <taxon>Actinomycetes</taxon>
        <taxon>Kitasatosporales</taxon>
        <taxon>Streptomycetaceae</taxon>
        <taxon>Streptomyces</taxon>
    </lineage>
</organism>